<dbReference type="EMBL" id="QWDM01000016">
    <property type="protein sequence ID" value="RUT68502.1"/>
    <property type="molecule type" value="Genomic_DNA"/>
</dbReference>
<comment type="caution">
    <text evidence="2">The sequence shown here is derived from an EMBL/GenBank/DDBJ whole genome shotgun (WGS) entry which is preliminary data.</text>
</comment>
<feature type="transmembrane region" description="Helical" evidence="1">
    <location>
        <begin position="12"/>
        <end position="36"/>
    </location>
</feature>
<keyword evidence="1" id="KW-0812">Transmembrane</keyword>
<dbReference type="RefSeq" id="WP_127340169.1">
    <property type="nucleotide sequence ID" value="NZ_QWDM01000016.1"/>
</dbReference>
<dbReference type="OrthoDB" id="1377375at2"/>
<evidence type="ECO:0000313" key="3">
    <source>
        <dbReference type="Proteomes" id="UP000288102"/>
    </source>
</evidence>
<sequence length="82" mass="9617">MYITESIEKYLQYVYCVFLILFNIVSLYFIIDLLSYDEIIGYLIDGGIKTDSPRKLAYLFFVNGISNLFFVCVSLMARLFDK</sequence>
<gene>
    <name evidence="2" type="ORF">D0817_20450</name>
</gene>
<proteinExistence type="predicted"/>
<name>A0A434A2B8_9FLAO</name>
<keyword evidence="1" id="KW-0472">Membrane</keyword>
<dbReference type="Proteomes" id="UP000288102">
    <property type="component" value="Unassembled WGS sequence"/>
</dbReference>
<evidence type="ECO:0000313" key="2">
    <source>
        <dbReference type="EMBL" id="RUT68502.1"/>
    </source>
</evidence>
<keyword evidence="3" id="KW-1185">Reference proteome</keyword>
<accession>A0A434A2B8</accession>
<dbReference type="AlphaFoldDB" id="A0A434A2B8"/>
<keyword evidence="1" id="KW-1133">Transmembrane helix</keyword>
<reference evidence="3" key="1">
    <citation type="journal article" date="2019" name="Syst. Appl. Microbiol.">
        <title>Flavobacterium circumlabens sp. nov. and Flavobacterium cupreum sp. nov., two psychrotrophic species isolated from Antarctic environmental samples.</title>
        <authorList>
            <person name="Kralova S."/>
            <person name="Busse H.-J."/>
            <person name="Svec P."/>
            <person name="Maslanova I."/>
            <person name="Stankova E."/>
            <person name="Bartak M."/>
            <person name="Sedlacek I."/>
        </authorList>
    </citation>
    <scope>NUCLEOTIDE SEQUENCE [LARGE SCALE GENOMIC DNA]</scope>
    <source>
        <strain evidence="3">CCM 8825</strain>
    </source>
</reference>
<organism evidence="2 3">
    <name type="scientific">Flavobacterium cupreum</name>
    <dbReference type="NCBI Taxonomy" id="2133766"/>
    <lineage>
        <taxon>Bacteria</taxon>
        <taxon>Pseudomonadati</taxon>
        <taxon>Bacteroidota</taxon>
        <taxon>Flavobacteriia</taxon>
        <taxon>Flavobacteriales</taxon>
        <taxon>Flavobacteriaceae</taxon>
        <taxon>Flavobacterium</taxon>
    </lineage>
</organism>
<protein>
    <submittedName>
        <fullName evidence="2">Uncharacterized protein</fullName>
    </submittedName>
</protein>
<feature type="transmembrane region" description="Helical" evidence="1">
    <location>
        <begin position="56"/>
        <end position="80"/>
    </location>
</feature>
<evidence type="ECO:0000256" key="1">
    <source>
        <dbReference type="SAM" id="Phobius"/>
    </source>
</evidence>